<dbReference type="InterPro" id="IPR027417">
    <property type="entry name" value="P-loop_NTPase"/>
</dbReference>
<comment type="caution">
    <text evidence="8">The sequence shown here is derived from an EMBL/GenBank/DDBJ whole genome shotgun (WGS) entry which is preliminary data.</text>
</comment>
<keyword evidence="5" id="KW-0175">Coiled coil</keyword>
<evidence type="ECO:0000259" key="7">
    <source>
        <dbReference type="PROSITE" id="PS51194"/>
    </source>
</evidence>
<dbReference type="GO" id="GO:0004386">
    <property type="term" value="F:helicase activity"/>
    <property type="evidence" value="ECO:0007669"/>
    <property type="project" value="UniProtKB-KW"/>
</dbReference>
<organism evidence="8 9">
    <name type="scientific">Bacteroides uniformis str. 3978 T3 ii</name>
    <dbReference type="NCBI Taxonomy" id="1339349"/>
    <lineage>
        <taxon>Bacteria</taxon>
        <taxon>Pseudomonadati</taxon>
        <taxon>Bacteroidota</taxon>
        <taxon>Bacteroidia</taxon>
        <taxon>Bacteroidales</taxon>
        <taxon>Bacteroidaceae</taxon>
        <taxon>Bacteroides</taxon>
    </lineage>
</organism>
<dbReference type="PANTHER" id="PTHR10799">
    <property type="entry name" value="SNF2/RAD54 HELICASE FAMILY"/>
    <property type="match status" value="1"/>
</dbReference>
<dbReference type="SUPFAM" id="SSF52540">
    <property type="entry name" value="P-loop containing nucleoside triphosphate hydrolases"/>
    <property type="match status" value="2"/>
</dbReference>
<dbReference type="InterPro" id="IPR038718">
    <property type="entry name" value="SNF2-like_sf"/>
</dbReference>
<proteinExistence type="predicted"/>
<reference evidence="8 9" key="1">
    <citation type="submission" date="2014-04" db="EMBL/GenBank/DDBJ databases">
        <authorList>
            <person name="Sears C."/>
            <person name="Carroll K."/>
            <person name="Sack B.R."/>
            <person name="Qadri F."/>
            <person name="Myers L.L."/>
            <person name="Chung G.-T."/>
            <person name="Escheverria P."/>
            <person name="Fraser C.M."/>
            <person name="Sadzewicz L."/>
            <person name="Shefchek K.A."/>
            <person name="Tallon L."/>
            <person name="Das S.P."/>
            <person name="Daugherty S."/>
            <person name="Mongodin E.F."/>
        </authorList>
    </citation>
    <scope>NUCLEOTIDE SEQUENCE [LARGE SCALE GENOMIC DNA]</scope>
    <source>
        <strain evidence="8 9">3978 T3 ii</strain>
    </source>
</reference>
<dbReference type="Pfam" id="PF00271">
    <property type="entry name" value="Helicase_C"/>
    <property type="match status" value="1"/>
</dbReference>
<evidence type="ECO:0000256" key="4">
    <source>
        <dbReference type="ARBA" id="ARBA00022840"/>
    </source>
</evidence>
<name>A0A078RZI1_BACUN</name>
<evidence type="ECO:0000256" key="5">
    <source>
        <dbReference type="SAM" id="Coils"/>
    </source>
</evidence>
<sequence length="949" mass="110242">MKNSITPAQQLYYAWDLSHKKSTSDDSRFTGVLSEAKVDMNPHQVEAALFAFKSPLSKGAILADEVGLGKTIEAGIIISELWAEHSRRIIIVVPASLRNQWNLELMEKFFLPSVILENDSYKEIKELGNNPFEDGRNIIICSYNFAIKHSEELQLVDWDLVVFDEAHKMRNVYKKGNIIGNTMMNTFKHYKKVLLTATPLQNNLKELYGLISIIDPHFFSTVDSFNEQYNMITTRDSAKFGELKGRLSHIVHRTLRKQVKEYVNYTKRTAFVQEYEASPEEVQLYENVSEYLQRPGTYGIPEKVRPMLSLIVRKIMSSSAYALSYTLQCFIERLDHYKATGELLSALSTIENDYEVSQDDEKAEVNEGVNPAISDAIDYEIAELKMYQEQAKSIVNETKAKQLLVALDKTFQKNEMLGAPRKALIFTESRRTQEYLKNFLQNNGYNGKVVCFNGSNNDEDSKSIYRKWLSLYAGSKRISGRTIIDRKQSLVDYFRTDAEIMIATESGAEGINLQFCSLLVNYDMPWNPQRIEQRIGRCHRYGQKFDVVVVNFVNQLNYADCRVYELLNDKFNLFDGVFGSSDEVLGSIESCVDFEKKLNHIYQTCRTEREIEAAFNQLQLELEEIIQRRIKDTKKSLLENFDEEVVDKLKIRQSEDRDRVSSYNRHFWRLTKRVLKDSITNIDNKELTFTLLTPLNKNIPTGTYILNKDNGEFHQLRVTHPLGEYVINQALKTEVPDSEIVFDVDNLSSRQILLEKYKGQSGIAVVYRVKAYNEHDSHEQLLFCARTDNGESLSQDFVKKLLETNPLSETKWNGDIAEASLSKEYEQHLYELKQDVYSKSEEYVSFEIDKYQAWAEDQVYSLENEVIALRKEDEALKRQIRKERNAKFKLELQENEAKIAKQLRQKQRQLFDMEDECADKVDAMTVKLRVAMTNHYDTSTFIRFRWHIK</sequence>
<dbReference type="PROSITE" id="PS51192">
    <property type="entry name" value="HELICASE_ATP_BIND_1"/>
    <property type="match status" value="1"/>
</dbReference>
<dbReference type="PATRIC" id="fig|1339349.3.peg.2671"/>
<keyword evidence="3 8" id="KW-0347">Helicase</keyword>
<dbReference type="Gene3D" id="3.40.50.300">
    <property type="entry name" value="P-loop containing nucleotide triphosphate hydrolases"/>
    <property type="match status" value="1"/>
</dbReference>
<dbReference type="AlphaFoldDB" id="A0A078RZI1"/>
<gene>
    <name evidence="8" type="ORF">M094_1510</name>
</gene>
<dbReference type="Pfam" id="PF00176">
    <property type="entry name" value="SNF2-rel_dom"/>
    <property type="match status" value="1"/>
</dbReference>
<protein>
    <submittedName>
        <fullName evidence="8">DEAD/DEAH box helicase family protein</fullName>
    </submittedName>
</protein>
<evidence type="ECO:0000256" key="3">
    <source>
        <dbReference type="ARBA" id="ARBA00022806"/>
    </source>
</evidence>
<dbReference type="InterPro" id="IPR057342">
    <property type="entry name" value="DEXDc_RapA"/>
</dbReference>
<keyword evidence="1" id="KW-0547">Nucleotide-binding</keyword>
<keyword evidence="4" id="KW-0067">ATP-binding</keyword>
<dbReference type="InterPro" id="IPR001650">
    <property type="entry name" value="Helicase_C-like"/>
</dbReference>
<dbReference type="Proteomes" id="UP000028013">
    <property type="component" value="Unassembled WGS sequence"/>
</dbReference>
<dbReference type="InterPro" id="IPR049730">
    <property type="entry name" value="SNF2/RAD54-like_C"/>
</dbReference>
<dbReference type="GO" id="GO:0005524">
    <property type="term" value="F:ATP binding"/>
    <property type="evidence" value="ECO:0007669"/>
    <property type="project" value="UniProtKB-KW"/>
</dbReference>
<feature type="coiled-coil region" evidence="5">
    <location>
        <begin position="859"/>
        <end position="910"/>
    </location>
</feature>
<dbReference type="RefSeq" id="WP_035448912.1">
    <property type="nucleotide sequence ID" value="NZ_JNHN01000174.1"/>
</dbReference>
<dbReference type="SMART" id="SM00487">
    <property type="entry name" value="DEXDc"/>
    <property type="match status" value="1"/>
</dbReference>
<feature type="domain" description="Helicase C-terminal" evidence="7">
    <location>
        <begin position="399"/>
        <end position="585"/>
    </location>
</feature>
<dbReference type="InterPro" id="IPR000330">
    <property type="entry name" value="SNF2_N"/>
</dbReference>
<evidence type="ECO:0000256" key="2">
    <source>
        <dbReference type="ARBA" id="ARBA00022801"/>
    </source>
</evidence>
<dbReference type="CDD" id="cd18011">
    <property type="entry name" value="DEXDc_RapA"/>
    <property type="match status" value="1"/>
</dbReference>
<dbReference type="SMART" id="SM00490">
    <property type="entry name" value="HELICc"/>
    <property type="match status" value="1"/>
</dbReference>
<feature type="domain" description="Helicase ATP-binding" evidence="6">
    <location>
        <begin position="51"/>
        <end position="217"/>
    </location>
</feature>
<dbReference type="Gene3D" id="3.40.50.10810">
    <property type="entry name" value="Tandem AAA-ATPase domain"/>
    <property type="match status" value="1"/>
</dbReference>
<dbReference type="GO" id="GO:0016787">
    <property type="term" value="F:hydrolase activity"/>
    <property type="evidence" value="ECO:0007669"/>
    <property type="project" value="UniProtKB-KW"/>
</dbReference>
<evidence type="ECO:0000256" key="1">
    <source>
        <dbReference type="ARBA" id="ARBA00022741"/>
    </source>
</evidence>
<accession>A0A078RZI1</accession>
<dbReference type="PROSITE" id="PS51194">
    <property type="entry name" value="HELICASE_CTER"/>
    <property type="match status" value="1"/>
</dbReference>
<evidence type="ECO:0000313" key="8">
    <source>
        <dbReference type="EMBL" id="KDS50579.1"/>
    </source>
</evidence>
<evidence type="ECO:0000259" key="6">
    <source>
        <dbReference type="PROSITE" id="PS51192"/>
    </source>
</evidence>
<keyword evidence="2" id="KW-0378">Hydrolase</keyword>
<evidence type="ECO:0000313" key="9">
    <source>
        <dbReference type="Proteomes" id="UP000028013"/>
    </source>
</evidence>
<dbReference type="InterPro" id="IPR014001">
    <property type="entry name" value="Helicase_ATP-bd"/>
</dbReference>
<dbReference type="EMBL" id="JNHN01000174">
    <property type="protein sequence ID" value="KDS50579.1"/>
    <property type="molecule type" value="Genomic_DNA"/>
</dbReference>
<dbReference type="CDD" id="cd18793">
    <property type="entry name" value="SF2_C_SNF"/>
    <property type="match status" value="1"/>
</dbReference>